<dbReference type="Gene3D" id="1.20.1070.10">
    <property type="entry name" value="Rhodopsin 7-helix transmembrane proteins"/>
    <property type="match status" value="1"/>
</dbReference>
<keyword evidence="4 12" id="KW-1133">Transmembrane helix</keyword>
<dbReference type="InterPro" id="IPR009132">
    <property type="entry name" value="TAAR_fam"/>
</dbReference>
<evidence type="ECO:0000256" key="4">
    <source>
        <dbReference type="ARBA" id="ARBA00022989"/>
    </source>
</evidence>
<feature type="domain" description="G-protein coupled receptors family 1 profile" evidence="13">
    <location>
        <begin position="192"/>
        <end position="282"/>
    </location>
</feature>
<evidence type="ECO:0000256" key="10">
    <source>
        <dbReference type="ARBA" id="ARBA00023224"/>
    </source>
</evidence>
<dbReference type="GO" id="GO:0004930">
    <property type="term" value="F:G protein-coupled receptor activity"/>
    <property type="evidence" value="ECO:0007669"/>
    <property type="project" value="UniProtKB-KW"/>
</dbReference>
<evidence type="ECO:0000259" key="13">
    <source>
        <dbReference type="PROSITE" id="PS50262"/>
    </source>
</evidence>
<name>A0ABC9WML4_GRUJA</name>
<evidence type="ECO:0000313" key="15">
    <source>
        <dbReference type="Proteomes" id="UP001623348"/>
    </source>
</evidence>
<feature type="transmembrane region" description="Helical" evidence="12">
    <location>
        <begin position="70"/>
        <end position="89"/>
    </location>
</feature>
<keyword evidence="5 11" id="KW-0297">G-protein coupled receptor</keyword>
<dbReference type="InterPro" id="IPR043502">
    <property type="entry name" value="DNA/RNA_pol_sf"/>
</dbReference>
<comment type="subcellular location">
    <subcellularLocation>
        <location evidence="1">Cell membrane</location>
        <topology evidence="1">Multi-pass membrane protein</topology>
    </subcellularLocation>
</comment>
<dbReference type="EMBL" id="BAAFJT010000003">
    <property type="protein sequence ID" value="GAB0186715.1"/>
    <property type="molecule type" value="Genomic_DNA"/>
</dbReference>
<evidence type="ECO:0000256" key="11">
    <source>
        <dbReference type="RuleBase" id="RU000688"/>
    </source>
</evidence>
<evidence type="ECO:0000256" key="8">
    <source>
        <dbReference type="ARBA" id="ARBA00023170"/>
    </source>
</evidence>
<keyword evidence="7" id="KW-1015">Disulfide bond</keyword>
<dbReference type="Pfam" id="PF00001">
    <property type="entry name" value="7tm_1"/>
    <property type="match status" value="1"/>
</dbReference>
<dbReference type="AlphaFoldDB" id="A0ABC9WML4"/>
<keyword evidence="9" id="KW-0325">Glycoprotein</keyword>
<evidence type="ECO:0000256" key="1">
    <source>
        <dbReference type="ARBA" id="ARBA00004651"/>
    </source>
</evidence>
<dbReference type="PANTHER" id="PTHR24249">
    <property type="entry name" value="HISTAMINE RECEPTOR-RELATED G-PROTEIN COUPLED RECEPTOR"/>
    <property type="match status" value="1"/>
</dbReference>
<keyword evidence="8 11" id="KW-0675">Receptor</keyword>
<comment type="caution">
    <text evidence="14">The sequence shown here is derived from an EMBL/GenBank/DDBJ whole genome shotgun (WGS) entry which is preliminary data.</text>
</comment>
<evidence type="ECO:0000256" key="6">
    <source>
        <dbReference type="ARBA" id="ARBA00023136"/>
    </source>
</evidence>
<gene>
    <name evidence="14" type="ORF">GRJ2_001136800</name>
</gene>
<organism evidence="14 15">
    <name type="scientific">Grus japonensis</name>
    <name type="common">Japanese crane</name>
    <name type="synonym">Red-crowned crane</name>
    <dbReference type="NCBI Taxonomy" id="30415"/>
    <lineage>
        <taxon>Eukaryota</taxon>
        <taxon>Metazoa</taxon>
        <taxon>Chordata</taxon>
        <taxon>Craniata</taxon>
        <taxon>Vertebrata</taxon>
        <taxon>Euteleostomi</taxon>
        <taxon>Archelosauria</taxon>
        <taxon>Archosauria</taxon>
        <taxon>Dinosauria</taxon>
        <taxon>Saurischia</taxon>
        <taxon>Theropoda</taxon>
        <taxon>Coelurosauria</taxon>
        <taxon>Aves</taxon>
        <taxon>Neognathae</taxon>
        <taxon>Neoaves</taxon>
        <taxon>Gruiformes</taxon>
        <taxon>Gruidae</taxon>
        <taxon>Grus</taxon>
    </lineage>
</organism>
<dbReference type="PROSITE" id="PS50262">
    <property type="entry name" value="G_PROTEIN_RECEP_F1_2"/>
    <property type="match status" value="1"/>
</dbReference>
<dbReference type="GO" id="GO:0005886">
    <property type="term" value="C:plasma membrane"/>
    <property type="evidence" value="ECO:0007669"/>
    <property type="project" value="UniProtKB-SubCell"/>
</dbReference>
<evidence type="ECO:0000313" key="14">
    <source>
        <dbReference type="EMBL" id="GAB0186715.1"/>
    </source>
</evidence>
<feature type="transmembrane region" description="Helical" evidence="12">
    <location>
        <begin position="212"/>
        <end position="231"/>
    </location>
</feature>
<proteinExistence type="inferred from homology"/>
<evidence type="ECO:0000256" key="9">
    <source>
        <dbReference type="ARBA" id="ARBA00023180"/>
    </source>
</evidence>
<keyword evidence="6 12" id="KW-0472">Membrane</keyword>
<evidence type="ECO:0000256" key="3">
    <source>
        <dbReference type="ARBA" id="ARBA00022692"/>
    </source>
</evidence>
<feature type="transmembrane region" description="Helical" evidence="12">
    <location>
        <begin position="252"/>
        <end position="271"/>
    </location>
</feature>
<accession>A0ABC9WML4</accession>
<dbReference type="InterPro" id="IPR000276">
    <property type="entry name" value="GPCR_Rhodpsn"/>
</dbReference>
<dbReference type="SUPFAM" id="SSF56672">
    <property type="entry name" value="DNA/RNA polymerases"/>
    <property type="match status" value="1"/>
</dbReference>
<evidence type="ECO:0000256" key="2">
    <source>
        <dbReference type="ARBA" id="ARBA00022475"/>
    </source>
</evidence>
<dbReference type="SUPFAM" id="SSF81321">
    <property type="entry name" value="Family A G protein-coupled receptor-like"/>
    <property type="match status" value="1"/>
</dbReference>
<protein>
    <submittedName>
        <fullName evidence="14">Trace amine-associated receptor 2</fullName>
    </submittedName>
</protein>
<reference evidence="14 15" key="1">
    <citation type="submission" date="2024-06" db="EMBL/GenBank/DDBJ databases">
        <title>The draft genome of Grus japonensis, version 3.</title>
        <authorList>
            <person name="Nabeshima K."/>
            <person name="Suzuki S."/>
            <person name="Onuma M."/>
        </authorList>
    </citation>
    <scope>NUCLEOTIDE SEQUENCE [LARGE SCALE GENOMIC DNA]</scope>
    <source>
        <strain evidence="14 15">451A</strain>
    </source>
</reference>
<dbReference type="InterPro" id="IPR050569">
    <property type="entry name" value="TAAR"/>
</dbReference>
<evidence type="ECO:0000256" key="7">
    <source>
        <dbReference type="ARBA" id="ARBA00023157"/>
    </source>
</evidence>
<evidence type="ECO:0000256" key="12">
    <source>
        <dbReference type="SAM" id="Phobius"/>
    </source>
</evidence>
<sequence>MTGLVDEGRTVDIVYLDFSKAFDTVSHKIFIEKLMNYGLDDQIVKWIENWLNSQAQRVVISGTKSSWRPVTSGVLQGLTLCPILFNIFINDLDDGAECTLSTSTSLLTLSCILMLGFGIFWKRMKKKSACGTASPIQKSNKGLIMLSPNISRDLTDCSEFGNSSCPESFRSPGVRGMMYLFITAAFILTILGNLAIIVSISYFKQLHSPTNFLILSMAVTDFLLGFAIMPYSMVRSVENCWYFGMTFCKVHYSFDLMLCLASIFHLCSIAVDRFYAICHPLR</sequence>
<dbReference type="PRINTS" id="PR01830">
    <property type="entry name" value="TRACEAMINER"/>
</dbReference>
<comment type="similarity">
    <text evidence="11">Belongs to the G-protein coupled receptor 1 family.</text>
</comment>
<dbReference type="InterPro" id="IPR000477">
    <property type="entry name" value="RT_dom"/>
</dbReference>
<evidence type="ECO:0000256" key="5">
    <source>
        <dbReference type="ARBA" id="ARBA00023040"/>
    </source>
</evidence>
<feature type="transmembrane region" description="Helical" evidence="12">
    <location>
        <begin position="178"/>
        <end position="200"/>
    </location>
</feature>
<keyword evidence="10 11" id="KW-0807">Transducer</keyword>
<feature type="transmembrane region" description="Helical" evidence="12">
    <location>
        <begin position="101"/>
        <end position="121"/>
    </location>
</feature>
<dbReference type="PROSITE" id="PS00237">
    <property type="entry name" value="G_PROTEIN_RECEP_F1_1"/>
    <property type="match status" value="1"/>
</dbReference>
<dbReference type="PRINTS" id="PR00237">
    <property type="entry name" value="GPCRRHODOPSN"/>
</dbReference>
<keyword evidence="2" id="KW-1003">Cell membrane</keyword>
<keyword evidence="15" id="KW-1185">Reference proteome</keyword>
<dbReference type="PANTHER" id="PTHR24249:SF413">
    <property type="entry name" value="TRACE AMINE-ASSOCIATED RECEPTOR 2"/>
    <property type="match status" value="1"/>
</dbReference>
<dbReference type="InterPro" id="IPR017452">
    <property type="entry name" value="GPCR_Rhodpsn_7TM"/>
</dbReference>
<dbReference type="Pfam" id="PF00078">
    <property type="entry name" value="RVT_1"/>
    <property type="match status" value="1"/>
</dbReference>
<keyword evidence="3 11" id="KW-0812">Transmembrane</keyword>
<dbReference type="Proteomes" id="UP001623348">
    <property type="component" value="Unassembled WGS sequence"/>
</dbReference>